<evidence type="ECO:0000256" key="4">
    <source>
        <dbReference type="ARBA" id="ARBA00022989"/>
    </source>
</evidence>
<feature type="transmembrane region" description="Helical" evidence="6">
    <location>
        <begin position="240"/>
        <end position="262"/>
    </location>
</feature>
<comment type="similarity">
    <text evidence="2">Belongs to the nematode receptor-like protein srd family.</text>
</comment>
<evidence type="ECO:0000313" key="7">
    <source>
        <dbReference type="EMBL" id="GMT22187.1"/>
    </source>
</evidence>
<dbReference type="InterPro" id="IPR019421">
    <property type="entry name" value="7TM_GPCR_serpentine_rcpt_Srd"/>
</dbReference>
<evidence type="ECO:0000256" key="3">
    <source>
        <dbReference type="ARBA" id="ARBA00022692"/>
    </source>
</evidence>
<comment type="caution">
    <text evidence="7">The sequence shown here is derived from an EMBL/GenBank/DDBJ whole genome shotgun (WGS) entry which is preliminary data.</text>
</comment>
<keyword evidence="5 6" id="KW-0472">Membrane</keyword>
<feature type="transmembrane region" description="Helical" evidence="6">
    <location>
        <begin position="13"/>
        <end position="38"/>
    </location>
</feature>
<feature type="transmembrane region" description="Helical" evidence="6">
    <location>
        <begin position="130"/>
        <end position="149"/>
    </location>
</feature>
<feature type="transmembrane region" description="Helical" evidence="6">
    <location>
        <begin position="192"/>
        <end position="209"/>
    </location>
</feature>
<dbReference type="GO" id="GO:0016020">
    <property type="term" value="C:membrane"/>
    <property type="evidence" value="ECO:0007669"/>
    <property type="project" value="UniProtKB-SubCell"/>
</dbReference>
<keyword evidence="4 6" id="KW-1133">Transmembrane helix</keyword>
<feature type="non-terminal residue" evidence="7">
    <location>
        <position position="1"/>
    </location>
</feature>
<keyword evidence="8" id="KW-1185">Reference proteome</keyword>
<evidence type="ECO:0000256" key="1">
    <source>
        <dbReference type="ARBA" id="ARBA00004141"/>
    </source>
</evidence>
<accession>A0AAV5VU20</accession>
<dbReference type="InterPro" id="IPR050920">
    <property type="entry name" value="Nematode_rcpt-like_delta"/>
</dbReference>
<evidence type="ECO:0000256" key="2">
    <source>
        <dbReference type="ARBA" id="ARBA00009166"/>
    </source>
</evidence>
<evidence type="ECO:0000256" key="5">
    <source>
        <dbReference type="ARBA" id="ARBA00023136"/>
    </source>
</evidence>
<dbReference type="AlphaFoldDB" id="A0AAV5VU20"/>
<sequence>LYYQGKMFTATDAFHVCFVFFLDGSAMCLNALLIAAIITSTPANMKSYSVLILFTTLVDFNASFMSLLATVRFAFKIKNPKQLACLHIYLAIHVQSIGQCCVLLLVSFSYRLWMFSSLKTGPGSGQRLRLVIISILATIPAALFTVVFSNAPSPPTQNLTTNPQLEGHIYSIFNMTAEHIFSMENILARSSIYYEISLYLAASPVLFVLRNRLLNCIRMLDSNSHRRQHRQIFRSLTAQMFLPVTFGAGFVCWVVDFLDIYHSELMQRAVMPVRLLFSTNKMLIISQLSSIFAIFAPLIVLHYLPPYKK</sequence>
<dbReference type="PANTHER" id="PTHR22945:SF40">
    <property type="entry name" value="SERPENTINE RECEPTOR, CLASS D (DELTA)-RELATED"/>
    <property type="match status" value="1"/>
</dbReference>
<feature type="transmembrane region" description="Helical" evidence="6">
    <location>
        <begin position="50"/>
        <end position="75"/>
    </location>
</feature>
<feature type="non-terminal residue" evidence="7">
    <location>
        <position position="309"/>
    </location>
</feature>
<comment type="subcellular location">
    <subcellularLocation>
        <location evidence="1">Membrane</location>
        <topology evidence="1">Multi-pass membrane protein</topology>
    </subcellularLocation>
</comment>
<evidence type="ECO:0000313" key="8">
    <source>
        <dbReference type="Proteomes" id="UP001432322"/>
    </source>
</evidence>
<proteinExistence type="inferred from homology"/>
<dbReference type="Proteomes" id="UP001432322">
    <property type="component" value="Unassembled WGS sequence"/>
</dbReference>
<feature type="transmembrane region" description="Helical" evidence="6">
    <location>
        <begin position="87"/>
        <end position="110"/>
    </location>
</feature>
<dbReference type="EMBL" id="BTSY01000004">
    <property type="protein sequence ID" value="GMT22187.1"/>
    <property type="molecule type" value="Genomic_DNA"/>
</dbReference>
<reference evidence="7" key="1">
    <citation type="submission" date="2023-10" db="EMBL/GenBank/DDBJ databases">
        <title>Genome assembly of Pristionchus species.</title>
        <authorList>
            <person name="Yoshida K."/>
            <person name="Sommer R.J."/>
        </authorList>
    </citation>
    <scope>NUCLEOTIDE SEQUENCE</scope>
    <source>
        <strain evidence="7">RS5133</strain>
    </source>
</reference>
<name>A0AAV5VU20_9BILA</name>
<feature type="transmembrane region" description="Helical" evidence="6">
    <location>
        <begin position="282"/>
        <end position="304"/>
    </location>
</feature>
<evidence type="ECO:0008006" key="9">
    <source>
        <dbReference type="Google" id="ProtNLM"/>
    </source>
</evidence>
<organism evidence="7 8">
    <name type="scientific">Pristionchus fissidentatus</name>
    <dbReference type="NCBI Taxonomy" id="1538716"/>
    <lineage>
        <taxon>Eukaryota</taxon>
        <taxon>Metazoa</taxon>
        <taxon>Ecdysozoa</taxon>
        <taxon>Nematoda</taxon>
        <taxon>Chromadorea</taxon>
        <taxon>Rhabditida</taxon>
        <taxon>Rhabditina</taxon>
        <taxon>Diplogasteromorpha</taxon>
        <taxon>Diplogasteroidea</taxon>
        <taxon>Neodiplogasteridae</taxon>
        <taxon>Pristionchus</taxon>
    </lineage>
</organism>
<protein>
    <recommendedName>
        <fullName evidence="9">G protein-coupled receptor</fullName>
    </recommendedName>
</protein>
<evidence type="ECO:0000256" key="6">
    <source>
        <dbReference type="SAM" id="Phobius"/>
    </source>
</evidence>
<keyword evidence="3 6" id="KW-0812">Transmembrane</keyword>
<dbReference type="PANTHER" id="PTHR22945">
    <property type="entry name" value="SERPENTINE RECEPTOR, CLASS D DELTA"/>
    <property type="match status" value="1"/>
</dbReference>
<dbReference type="Pfam" id="PF10317">
    <property type="entry name" value="7TM_GPCR_Srd"/>
    <property type="match status" value="1"/>
</dbReference>
<gene>
    <name evidence="7" type="ORF">PFISCL1PPCAC_13484</name>
</gene>